<organism evidence="6 7">
    <name type="scientific">Phanerochaete carnosa (strain HHB-10118-sp)</name>
    <name type="common">White-rot fungus</name>
    <name type="synonym">Peniophora carnosa</name>
    <dbReference type="NCBI Taxonomy" id="650164"/>
    <lineage>
        <taxon>Eukaryota</taxon>
        <taxon>Fungi</taxon>
        <taxon>Dikarya</taxon>
        <taxon>Basidiomycota</taxon>
        <taxon>Agaricomycotina</taxon>
        <taxon>Agaricomycetes</taxon>
        <taxon>Polyporales</taxon>
        <taxon>Phanerochaetaceae</taxon>
        <taxon>Phanerochaete</taxon>
    </lineage>
</organism>
<evidence type="ECO:0000313" key="7">
    <source>
        <dbReference type="Proteomes" id="UP000008370"/>
    </source>
</evidence>
<keyword evidence="3" id="KW-0862">Zinc</keyword>
<dbReference type="PROSITE" id="PS50865">
    <property type="entry name" value="ZF_MYND_2"/>
    <property type="match status" value="1"/>
</dbReference>
<dbReference type="InterPro" id="IPR002893">
    <property type="entry name" value="Znf_MYND"/>
</dbReference>
<evidence type="ECO:0000259" key="5">
    <source>
        <dbReference type="PROSITE" id="PS50865"/>
    </source>
</evidence>
<dbReference type="GeneID" id="18918883"/>
<dbReference type="RefSeq" id="XP_007401311.1">
    <property type="nucleotide sequence ID" value="XM_007401249.1"/>
</dbReference>
<evidence type="ECO:0000256" key="1">
    <source>
        <dbReference type="ARBA" id="ARBA00022723"/>
    </source>
</evidence>
<evidence type="ECO:0000313" key="6">
    <source>
        <dbReference type="EMBL" id="EKM50120.1"/>
    </source>
</evidence>
<dbReference type="SUPFAM" id="SSF144232">
    <property type="entry name" value="HIT/MYND zinc finger-like"/>
    <property type="match status" value="1"/>
</dbReference>
<dbReference type="Proteomes" id="UP000008370">
    <property type="component" value="Unassembled WGS sequence"/>
</dbReference>
<evidence type="ECO:0000256" key="2">
    <source>
        <dbReference type="ARBA" id="ARBA00022771"/>
    </source>
</evidence>
<name>K5VTJ0_PHACS</name>
<dbReference type="InParanoid" id="K5VTJ0"/>
<sequence>MFHSHIITGILGTIVRDGTKVSISDTYTYGFFGLLCHYCMVYMEKNGEVESFAQLIAFVSWCLQRFRQLYQSGKDDTPKMVAIRRHTLRAWQATTSQLNRSRLVQRDKGWKRFSLLWQRVGDLIPPVPDMEADEAAFEVLQRCGWGECLCSVHKPAHRMKICKGCWVVAYCGPRCQKNDWENGGHQKDCRKYSG</sequence>
<evidence type="ECO:0000256" key="3">
    <source>
        <dbReference type="ARBA" id="ARBA00022833"/>
    </source>
</evidence>
<dbReference type="Gene3D" id="6.10.140.2220">
    <property type="match status" value="1"/>
</dbReference>
<proteinExistence type="predicted"/>
<dbReference type="OrthoDB" id="2804601at2759"/>
<keyword evidence="1" id="KW-0479">Metal-binding</keyword>
<keyword evidence="7" id="KW-1185">Reference proteome</keyword>
<dbReference type="GO" id="GO:0008270">
    <property type="term" value="F:zinc ion binding"/>
    <property type="evidence" value="ECO:0007669"/>
    <property type="project" value="UniProtKB-KW"/>
</dbReference>
<accession>K5VTJ0</accession>
<keyword evidence="2 4" id="KW-0863">Zinc-finger</keyword>
<dbReference type="EMBL" id="JH930479">
    <property type="protein sequence ID" value="EKM50120.1"/>
    <property type="molecule type" value="Genomic_DNA"/>
</dbReference>
<protein>
    <recommendedName>
        <fullName evidence="5">MYND-type domain-containing protein</fullName>
    </recommendedName>
</protein>
<dbReference type="Pfam" id="PF01753">
    <property type="entry name" value="zf-MYND"/>
    <property type="match status" value="1"/>
</dbReference>
<evidence type="ECO:0000256" key="4">
    <source>
        <dbReference type="PROSITE-ProRule" id="PRU00134"/>
    </source>
</evidence>
<reference evidence="6 7" key="1">
    <citation type="journal article" date="2012" name="BMC Genomics">
        <title>Comparative genomics of the white-rot fungi, Phanerochaete carnosa and P. chrysosporium, to elucidate the genetic basis of the distinct wood types they colonize.</title>
        <authorList>
            <person name="Suzuki H."/>
            <person name="MacDonald J."/>
            <person name="Syed K."/>
            <person name="Salamov A."/>
            <person name="Hori C."/>
            <person name="Aerts A."/>
            <person name="Henrissat B."/>
            <person name="Wiebenga A."/>
            <person name="vanKuyk P.A."/>
            <person name="Barry K."/>
            <person name="Lindquist E."/>
            <person name="LaButti K."/>
            <person name="Lapidus A."/>
            <person name="Lucas S."/>
            <person name="Coutinho P."/>
            <person name="Gong Y."/>
            <person name="Samejima M."/>
            <person name="Mahadevan R."/>
            <person name="Abou-Zaid M."/>
            <person name="de Vries R.P."/>
            <person name="Igarashi K."/>
            <person name="Yadav J.S."/>
            <person name="Grigoriev I.V."/>
            <person name="Master E.R."/>
        </authorList>
    </citation>
    <scope>NUCLEOTIDE SEQUENCE [LARGE SCALE GENOMIC DNA]</scope>
    <source>
        <strain evidence="6 7">HHB-10118-sp</strain>
    </source>
</reference>
<dbReference type="HOGENOM" id="CLU_1402889_0_0_1"/>
<dbReference type="AlphaFoldDB" id="K5VTJ0"/>
<feature type="domain" description="MYND-type" evidence="5">
    <location>
        <begin position="148"/>
        <end position="189"/>
    </location>
</feature>
<gene>
    <name evidence="6" type="ORF">PHACADRAFT_264672</name>
</gene>
<dbReference type="KEGG" id="pco:PHACADRAFT_264672"/>